<name>A0AAE0WQP6_9PEZI</name>
<dbReference type="Proteomes" id="UP001274830">
    <property type="component" value="Unassembled WGS sequence"/>
</dbReference>
<reference evidence="1" key="1">
    <citation type="submission" date="2023-07" db="EMBL/GenBank/DDBJ databases">
        <title>Black Yeasts Isolated from many extreme environments.</title>
        <authorList>
            <person name="Coleine C."/>
            <person name="Stajich J.E."/>
            <person name="Selbmann L."/>
        </authorList>
    </citation>
    <scope>NUCLEOTIDE SEQUENCE</scope>
    <source>
        <strain evidence="1">CCFEE 5485</strain>
    </source>
</reference>
<accession>A0AAE0WQP6</accession>
<proteinExistence type="predicted"/>
<gene>
    <name evidence="1" type="ORF">LTR78_003985</name>
</gene>
<sequence>MLALWPITSEEANLLLLEQVYGVHIENFDHFDKMLAKEIGDPQKVHFTVKDTQDDRPRGWGRIELTETTSPLKCYLFFTDDAAEMTIQVIYLVMKSAFDCDGYTELRLHMSKLANMPGCEHKVFGFGLVNVLRNQHLVRTQSSTTDVYTATVQQWHQRFEVRRLYPTISIQIRASQADAAAAIPSAFS</sequence>
<evidence type="ECO:0000313" key="1">
    <source>
        <dbReference type="EMBL" id="KAK3676235.1"/>
    </source>
</evidence>
<protein>
    <submittedName>
        <fullName evidence="1">Uncharacterized protein</fullName>
    </submittedName>
</protein>
<organism evidence="1 2">
    <name type="scientific">Recurvomyces mirabilis</name>
    <dbReference type="NCBI Taxonomy" id="574656"/>
    <lineage>
        <taxon>Eukaryota</taxon>
        <taxon>Fungi</taxon>
        <taxon>Dikarya</taxon>
        <taxon>Ascomycota</taxon>
        <taxon>Pezizomycotina</taxon>
        <taxon>Dothideomycetes</taxon>
        <taxon>Dothideomycetidae</taxon>
        <taxon>Mycosphaerellales</taxon>
        <taxon>Teratosphaeriaceae</taxon>
        <taxon>Recurvomyces</taxon>
    </lineage>
</organism>
<evidence type="ECO:0000313" key="2">
    <source>
        <dbReference type="Proteomes" id="UP001274830"/>
    </source>
</evidence>
<dbReference type="AlphaFoldDB" id="A0AAE0WQP6"/>
<keyword evidence="2" id="KW-1185">Reference proteome</keyword>
<comment type="caution">
    <text evidence="1">The sequence shown here is derived from an EMBL/GenBank/DDBJ whole genome shotgun (WGS) entry which is preliminary data.</text>
</comment>
<dbReference type="EMBL" id="JAUTXT010000011">
    <property type="protein sequence ID" value="KAK3676235.1"/>
    <property type="molecule type" value="Genomic_DNA"/>
</dbReference>